<evidence type="ECO:0000313" key="7">
    <source>
        <dbReference type="EMBL" id="SMO84647.1"/>
    </source>
</evidence>
<keyword evidence="8" id="KW-1185">Reference proteome</keyword>
<evidence type="ECO:0000256" key="3">
    <source>
        <dbReference type="ARBA" id="ARBA00022989"/>
    </source>
</evidence>
<accession>A0A521EL58</accession>
<evidence type="ECO:0000256" key="4">
    <source>
        <dbReference type="ARBA" id="ARBA00023136"/>
    </source>
</evidence>
<reference evidence="7 8" key="1">
    <citation type="submission" date="2017-05" db="EMBL/GenBank/DDBJ databases">
        <authorList>
            <person name="Varghese N."/>
            <person name="Submissions S."/>
        </authorList>
    </citation>
    <scope>NUCLEOTIDE SEQUENCE [LARGE SCALE GENOMIC DNA]</scope>
    <source>
        <strain evidence="7 8">DSM 21342</strain>
    </source>
</reference>
<evidence type="ECO:0000256" key="1">
    <source>
        <dbReference type="ARBA" id="ARBA00004167"/>
    </source>
</evidence>
<protein>
    <recommendedName>
        <fullName evidence="6">Translocation and assembly module TamB C-terminal domain-containing protein</fullName>
    </recommendedName>
</protein>
<evidence type="ECO:0000256" key="2">
    <source>
        <dbReference type="ARBA" id="ARBA00022692"/>
    </source>
</evidence>
<dbReference type="EMBL" id="FXSZ01000017">
    <property type="protein sequence ID" value="SMO84647.1"/>
    <property type="molecule type" value="Genomic_DNA"/>
</dbReference>
<dbReference type="Pfam" id="PF04357">
    <property type="entry name" value="TamB"/>
    <property type="match status" value="1"/>
</dbReference>
<name>A0A521EL58_9SPHI</name>
<dbReference type="GO" id="GO:0005886">
    <property type="term" value="C:plasma membrane"/>
    <property type="evidence" value="ECO:0007669"/>
    <property type="project" value="InterPro"/>
</dbReference>
<feature type="compositionally biased region" description="Basic and acidic residues" evidence="5">
    <location>
        <begin position="1449"/>
        <end position="1460"/>
    </location>
</feature>
<dbReference type="Proteomes" id="UP000315971">
    <property type="component" value="Unassembled WGS sequence"/>
</dbReference>
<keyword evidence="4" id="KW-0472">Membrane</keyword>
<feature type="domain" description="Translocation and assembly module TamB C-terminal" evidence="6">
    <location>
        <begin position="988"/>
        <end position="1412"/>
    </location>
</feature>
<organism evidence="7 8">
    <name type="scientific">Solitalea koreensis</name>
    <dbReference type="NCBI Taxonomy" id="543615"/>
    <lineage>
        <taxon>Bacteria</taxon>
        <taxon>Pseudomonadati</taxon>
        <taxon>Bacteroidota</taxon>
        <taxon>Sphingobacteriia</taxon>
        <taxon>Sphingobacteriales</taxon>
        <taxon>Sphingobacteriaceae</taxon>
        <taxon>Solitalea</taxon>
    </lineage>
</organism>
<keyword evidence="3" id="KW-1133">Transmembrane helix</keyword>
<evidence type="ECO:0000256" key="5">
    <source>
        <dbReference type="SAM" id="MobiDB-lite"/>
    </source>
</evidence>
<feature type="region of interest" description="Disordered" evidence="5">
    <location>
        <begin position="1425"/>
        <end position="1472"/>
    </location>
</feature>
<proteinExistence type="predicted"/>
<sequence length="1472" mass="164036">MPWFQTWVAQKATAYLSKELNTRVEVKGVSIKFIKSVVLEGVYIEDLQKDTILYTQKLTIDLNKLDIARGKYSVQNLAIEKGRFNYKELKNGSTNLSFIINYFSSGKAAPKDTAGKPIKILVGNVKITDFTFAYKDESDTSKTEGMNYADIVASHIFLDAKEVSIDDNFILADLKNLSAREQCGFVLNKLAGNVKYSPKEIEINKLQLITPNSNIGNYLAFRFKKISDFNHFVSKVYMDGHFKKSRVNFKDISFFAPAIKNYTLDVKLDGKIKGTVTDLKARGLDIYTGEKTHIKGDFSIKGLPEINSTQMDMTFEQLNTNNEEVNNVFRSIDLKDVQLPELLNKLGDIDFKGTFNGKYNDFAVKGDIKSAIGTAVTDLSMNLKNMKKPFYKGKVDVSDLNLGIITDEKLLGKTTFTATVDGQGFGLEQLYQNLSSKVDYFEYNGYRYSNINIDGVIDRKKINVKLSVNDKNLALDFKSNINLNGVKTQGDLYADIKKANLRELYLMKDSLKVSTAITSNFSGNSIDNLLGNVLLENTQLSIGTETYKIDTIDLNSKIVNDTTSEISFKSDFAVVGISGKYKVSEIPAALKNLLRSYLPAYKWGKAVKTSPQKFTFEIGILDINPLTSIFIPDLNIPEKGSIIGSFDSEQRSLTTSGLIRKLNYQKIKLDNLIIDQGNSEQSLFLNLAVNKLSKDSLIFDNVAVSNFILDNNINSNIKLADPKGANSLDLNSRLVVKTDSTVFSILPSELKLDNQVWKIDNSFRILFGNEQFYIDHFTIRNGEQELEVEGAISKTDDEPLVINLRNLNLKTFNPLIKGRGIELDGYITGNASTSSVLKAPKVTSDLMINNLMLNNSELGDAELSSRWYSETNEVNFSMNVVNKGTPTISLSGALQPSKAEDNLFIDAELNETNLSIFQPFLTGLVSNLKGTTSANVLVKGSVKKPIINGSIAFNNAGVRVDYLNTTYSFNDKIAIENGKIAFNRFILNDVNGNTARANGSMDLSNLIDPTLDIRINATNFQALNTTSKDNSLYYGTANVATGNFRFKGPLSNMQIDIKATTGAGTKFFLPISNEGSTGDEGLVEFVSKDTTKTSIKKENNFSNLTLTFELTVTDAAEAQIIFDENTGEVIRGKGNANLQLRINSLGQFEIFGLYNITEGEYNFNYENIITRPFKIMPGSTVRFTGDPYDALLNVKAYYQTRTSVTPLFQDAGLTTDDAQAQKTVQVNTVITIKNTLSSMDYDFNIEFPQETSLKENYFSSYFTPDNSQKQAISLLATNNFMSGRIVGNGAAYELASSTLSGFVNKFIGSNNFDINAKIGGTGSTEVGTNVRLLNNRLIINGSFVTVDPSTTNVNTTKTSSTVTSDIDVEYLLSKDGNLRIAAYNHSNALHSTDLTYENDYKQGLGLRYKKEFDSWKEFFQSFKRQKQIEEDERKKRQEERQKQQQNKTENSKQKKEDKPIDLLPDNADELIK</sequence>
<gene>
    <name evidence="7" type="ORF">SAMN06265350_1177</name>
</gene>
<evidence type="ECO:0000313" key="8">
    <source>
        <dbReference type="Proteomes" id="UP000315971"/>
    </source>
</evidence>
<comment type="subcellular location">
    <subcellularLocation>
        <location evidence="1">Membrane</location>
        <topology evidence="1">Single-pass membrane protein</topology>
    </subcellularLocation>
</comment>
<dbReference type="InterPro" id="IPR007452">
    <property type="entry name" value="TamB_C"/>
</dbReference>
<evidence type="ECO:0000259" key="6">
    <source>
        <dbReference type="Pfam" id="PF04357"/>
    </source>
</evidence>
<feature type="compositionally biased region" description="Basic and acidic residues" evidence="5">
    <location>
        <begin position="1426"/>
        <end position="1442"/>
    </location>
</feature>
<dbReference type="RefSeq" id="WP_185955307.1">
    <property type="nucleotide sequence ID" value="NZ_FXSZ01000017.1"/>
</dbReference>
<dbReference type="GO" id="GO:0009306">
    <property type="term" value="P:protein secretion"/>
    <property type="evidence" value="ECO:0007669"/>
    <property type="project" value="InterPro"/>
</dbReference>
<keyword evidence="2" id="KW-0812">Transmembrane</keyword>